<sequence length="141" mass="15162">MDHSLFGCLRSPHAPAQGLHPAITQSPLCRSFNVSYLDVPSCSPPRSYSEGEDTGHLPQQQQPQPPPDWLVPPTTLSHNSRHSVFLPELEAPELRSGVPNLRSTNPSLGSVAPIGGSLVSGEHGRQNLSSKGRRNDGSDKD</sequence>
<comment type="caution">
    <text evidence="2">The sequence shown here is derived from an EMBL/GenBank/DDBJ whole genome shotgun (WGS) entry which is preliminary data.</text>
</comment>
<feature type="region of interest" description="Disordered" evidence="1">
    <location>
        <begin position="40"/>
        <end position="141"/>
    </location>
</feature>
<evidence type="ECO:0000256" key="1">
    <source>
        <dbReference type="SAM" id="MobiDB-lite"/>
    </source>
</evidence>
<dbReference type="Proteomes" id="UP001228049">
    <property type="component" value="Unassembled WGS sequence"/>
</dbReference>
<keyword evidence="2" id="KW-0238">DNA-binding</keyword>
<accession>A0AAD9EXF6</accession>
<gene>
    <name evidence="2" type="ORF">KUDE01_026165</name>
</gene>
<reference evidence="2" key="1">
    <citation type="submission" date="2023-04" db="EMBL/GenBank/DDBJ databases">
        <title>Chromosome-level genome of Chaenocephalus aceratus.</title>
        <authorList>
            <person name="Park H."/>
        </authorList>
    </citation>
    <scope>NUCLEOTIDE SEQUENCE</scope>
    <source>
        <strain evidence="2">DE</strain>
        <tissue evidence="2">Muscle</tissue>
    </source>
</reference>
<organism evidence="2 3">
    <name type="scientific">Dissostichus eleginoides</name>
    <name type="common">Patagonian toothfish</name>
    <name type="synonym">Dissostichus amissus</name>
    <dbReference type="NCBI Taxonomy" id="100907"/>
    <lineage>
        <taxon>Eukaryota</taxon>
        <taxon>Metazoa</taxon>
        <taxon>Chordata</taxon>
        <taxon>Craniata</taxon>
        <taxon>Vertebrata</taxon>
        <taxon>Euteleostomi</taxon>
        <taxon>Actinopterygii</taxon>
        <taxon>Neopterygii</taxon>
        <taxon>Teleostei</taxon>
        <taxon>Neoteleostei</taxon>
        <taxon>Acanthomorphata</taxon>
        <taxon>Eupercaria</taxon>
        <taxon>Perciformes</taxon>
        <taxon>Notothenioidei</taxon>
        <taxon>Nototheniidae</taxon>
        <taxon>Dissostichus</taxon>
    </lineage>
</organism>
<evidence type="ECO:0000313" key="2">
    <source>
        <dbReference type="EMBL" id="KAK1880641.1"/>
    </source>
</evidence>
<keyword evidence="2" id="KW-0371">Homeobox</keyword>
<dbReference type="EMBL" id="JASDAP010000025">
    <property type="protein sequence ID" value="KAK1880641.1"/>
    <property type="molecule type" value="Genomic_DNA"/>
</dbReference>
<keyword evidence="3" id="KW-1185">Reference proteome</keyword>
<proteinExistence type="predicted"/>
<name>A0AAD9EXF6_DISEL</name>
<protein>
    <submittedName>
        <fullName evidence="2">Homeobox protein MOX-2</fullName>
    </submittedName>
</protein>
<dbReference type="GO" id="GO:0003677">
    <property type="term" value="F:DNA binding"/>
    <property type="evidence" value="ECO:0007669"/>
    <property type="project" value="UniProtKB-KW"/>
</dbReference>
<dbReference type="AlphaFoldDB" id="A0AAD9EXF6"/>
<evidence type="ECO:0000313" key="3">
    <source>
        <dbReference type="Proteomes" id="UP001228049"/>
    </source>
</evidence>